<dbReference type="SMART" id="SM00354">
    <property type="entry name" value="HTH_LACI"/>
    <property type="match status" value="1"/>
</dbReference>
<comment type="caution">
    <text evidence="6">The sequence shown here is derived from an EMBL/GenBank/DDBJ whole genome shotgun (WGS) entry which is preliminary data.</text>
</comment>
<dbReference type="PANTHER" id="PTHR30146:SF109">
    <property type="entry name" value="HTH-TYPE TRANSCRIPTIONAL REGULATOR GALS"/>
    <property type="match status" value="1"/>
</dbReference>
<dbReference type="PANTHER" id="PTHR30146">
    <property type="entry name" value="LACI-RELATED TRANSCRIPTIONAL REPRESSOR"/>
    <property type="match status" value="1"/>
</dbReference>
<evidence type="ECO:0000259" key="5">
    <source>
        <dbReference type="PROSITE" id="PS50932"/>
    </source>
</evidence>
<dbReference type="GO" id="GO:0000976">
    <property type="term" value="F:transcription cis-regulatory region binding"/>
    <property type="evidence" value="ECO:0007669"/>
    <property type="project" value="TreeGrafter"/>
</dbReference>
<dbReference type="Gene3D" id="3.40.50.2300">
    <property type="match status" value="2"/>
</dbReference>
<dbReference type="InterPro" id="IPR046335">
    <property type="entry name" value="LacI/GalR-like_sensor"/>
</dbReference>
<keyword evidence="1" id="KW-0805">Transcription regulation</keyword>
<dbReference type="CDD" id="cd06267">
    <property type="entry name" value="PBP1_LacI_sugar_binding-like"/>
    <property type="match status" value="1"/>
</dbReference>
<evidence type="ECO:0000256" key="2">
    <source>
        <dbReference type="ARBA" id="ARBA00023125"/>
    </source>
</evidence>
<evidence type="ECO:0000256" key="1">
    <source>
        <dbReference type="ARBA" id="ARBA00023015"/>
    </source>
</evidence>
<dbReference type="Pfam" id="PF13377">
    <property type="entry name" value="Peripla_BP_3"/>
    <property type="match status" value="1"/>
</dbReference>
<dbReference type="GO" id="GO:0003700">
    <property type="term" value="F:DNA-binding transcription factor activity"/>
    <property type="evidence" value="ECO:0007669"/>
    <property type="project" value="TreeGrafter"/>
</dbReference>
<dbReference type="SUPFAM" id="SSF47413">
    <property type="entry name" value="lambda repressor-like DNA-binding domains"/>
    <property type="match status" value="1"/>
</dbReference>
<protein>
    <submittedName>
        <fullName evidence="6">LacI family DNA-binding transcriptional regulator</fullName>
    </submittedName>
</protein>
<proteinExistence type="predicted"/>
<dbReference type="InterPro" id="IPR010982">
    <property type="entry name" value="Lambda_DNA-bd_dom_sf"/>
</dbReference>
<evidence type="ECO:0000256" key="3">
    <source>
        <dbReference type="ARBA" id="ARBA00023163"/>
    </source>
</evidence>
<gene>
    <name evidence="6" type="ORF">KDL01_02825</name>
</gene>
<feature type="compositionally biased region" description="Basic and acidic residues" evidence="4">
    <location>
        <begin position="1"/>
        <end position="10"/>
    </location>
</feature>
<dbReference type="Gene3D" id="1.10.260.40">
    <property type="entry name" value="lambda repressor-like DNA-binding domains"/>
    <property type="match status" value="1"/>
</dbReference>
<evidence type="ECO:0000256" key="4">
    <source>
        <dbReference type="SAM" id="MobiDB-lite"/>
    </source>
</evidence>
<dbReference type="InterPro" id="IPR000843">
    <property type="entry name" value="HTH_LacI"/>
</dbReference>
<dbReference type="AlphaFoldDB" id="A0A941EGG8"/>
<evidence type="ECO:0000313" key="6">
    <source>
        <dbReference type="EMBL" id="MBR7832175.1"/>
    </source>
</evidence>
<keyword evidence="7" id="KW-1185">Reference proteome</keyword>
<sequence length="389" mass="39886">MREERSRAAEAEESGTVAERGAAAQVAAPGAGVPAAAAAGAAGAGRSRPVTGAVTLKQVAAAAEVSLATASRVLHHSGGREVRAALVERVQTAAERLGYVSNPHAQALARARSGTVGLIVHEVTDPYFAAIASGAMHAAHASGVMVMLAATFRDPGLELDYLSRLRAQGARGVLLAGSGSADPEVNAPLAAAIDAFQREGGRVVAIGARPEAAVDAVVPANAGGMRLAVRHLAELGHTRIGVVSGPGGLLTVRERLSGLPADAPEPVPVVEADFTREGGRRAAFDLLARHPEITAVIALNDLMAAGVLAAARQAGQDVPRRLSVVGFDDVPFAADLSPTLTTVRLPLEEIGRRAMELLLEQDEAEPDDPPRTIPVEAELVRRGSTAPPV</sequence>
<evidence type="ECO:0000313" key="7">
    <source>
        <dbReference type="Proteomes" id="UP000675781"/>
    </source>
</evidence>
<feature type="region of interest" description="Disordered" evidence="4">
    <location>
        <begin position="1"/>
        <end position="24"/>
    </location>
</feature>
<dbReference type="EMBL" id="JAGSOG010000007">
    <property type="protein sequence ID" value="MBR7832175.1"/>
    <property type="molecule type" value="Genomic_DNA"/>
</dbReference>
<feature type="domain" description="HTH lacI-type" evidence="5">
    <location>
        <begin position="54"/>
        <end position="110"/>
    </location>
</feature>
<dbReference type="Pfam" id="PF00356">
    <property type="entry name" value="LacI"/>
    <property type="match status" value="1"/>
</dbReference>
<keyword evidence="2 6" id="KW-0238">DNA-binding</keyword>
<dbReference type="SUPFAM" id="SSF53822">
    <property type="entry name" value="Periplasmic binding protein-like I"/>
    <property type="match status" value="1"/>
</dbReference>
<dbReference type="CDD" id="cd01392">
    <property type="entry name" value="HTH_LacI"/>
    <property type="match status" value="1"/>
</dbReference>
<dbReference type="PROSITE" id="PS50932">
    <property type="entry name" value="HTH_LACI_2"/>
    <property type="match status" value="1"/>
</dbReference>
<reference evidence="6" key="1">
    <citation type="submission" date="2021-04" db="EMBL/GenBank/DDBJ databases">
        <title>Genome based classification of Actinospica acidithermotolerans sp. nov., an actinobacterium isolated from an Indonesian hot spring.</title>
        <authorList>
            <person name="Kusuma A.B."/>
            <person name="Putra K.E."/>
            <person name="Nafisah S."/>
            <person name="Loh J."/>
            <person name="Nouioui I."/>
            <person name="Goodfellow M."/>
        </authorList>
    </citation>
    <scope>NUCLEOTIDE SEQUENCE</scope>
    <source>
        <strain evidence="6">CSCA 57</strain>
    </source>
</reference>
<feature type="region of interest" description="Disordered" evidence="4">
    <location>
        <begin position="361"/>
        <end position="389"/>
    </location>
</feature>
<dbReference type="Proteomes" id="UP000675781">
    <property type="component" value="Unassembled WGS sequence"/>
</dbReference>
<organism evidence="6 7">
    <name type="scientific">Actinospica durhamensis</name>
    <dbReference type="NCBI Taxonomy" id="1508375"/>
    <lineage>
        <taxon>Bacteria</taxon>
        <taxon>Bacillati</taxon>
        <taxon>Actinomycetota</taxon>
        <taxon>Actinomycetes</taxon>
        <taxon>Catenulisporales</taxon>
        <taxon>Actinospicaceae</taxon>
        <taxon>Actinospica</taxon>
    </lineage>
</organism>
<accession>A0A941EGG8</accession>
<dbReference type="InterPro" id="IPR028082">
    <property type="entry name" value="Peripla_BP_I"/>
</dbReference>
<keyword evidence="3" id="KW-0804">Transcription</keyword>
<name>A0A941EGG8_9ACTN</name>